<dbReference type="Pfam" id="PF00108">
    <property type="entry name" value="Thiolase_N"/>
    <property type="match status" value="1"/>
</dbReference>
<dbReference type="CDD" id="cd00751">
    <property type="entry name" value="thiolase"/>
    <property type="match status" value="1"/>
</dbReference>
<dbReference type="PROSITE" id="PS00737">
    <property type="entry name" value="THIOLASE_2"/>
    <property type="match status" value="1"/>
</dbReference>
<protein>
    <recommendedName>
        <fullName evidence="5">acetyl-CoA C-acyltransferase</fullName>
        <ecNumber evidence="5">2.3.1.16</ecNumber>
    </recommendedName>
</protein>
<evidence type="ECO:0000256" key="5">
    <source>
        <dbReference type="ARBA" id="ARBA00024073"/>
    </source>
</evidence>
<proteinExistence type="inferred from homology"/>
<comment type="similarity">
    <text evidence="2 7">Belongs to the thiolase-like superfamily. Thiolase family.</text>
</comment>
<evidence type="ECO:0000313" key="11">
    <source>
        <dbReference type="Proteomes" id="UP000315343"/>
    </source>
</evidence>
<dbReference type="Proteomes" id="UP000315343">
    <property type="component" value="Unassembled WGS sequence"/>
</dbReference>
<dbReference type="InterPro" id="IPR050215">
    <property type="entry name" value="Thiolase-like_sf_Thiolase"/>
</dbReference>
<dbReference type="NCBIfam" id="TIGR01930">
    <property type="entry name" value="AcCoA-C-Actrans"/>
    <property type="match status" value="1"/>
</dbReference>
<keyword evidence="3 7" id="KW-0808">Transferase</keyword>
<dbReference type="GO" id="GO:0006635">
    <property type="term" value="P:fatty acid beta-oxidation"/>
    <property type="evidence" value="ECO:0007669"/>
    <property type="project" value="TreeGrafter"/>
</dbReference>
<dbReference type="GO" id="GO:0003988">
    <property type="term" value="F:acetyl-CoA C-acyltransferase activity"/>
    <property type="evidence" value="ECO:0007669"/>
    <property type="project" value="UniProtKB-EC"/>
</dbReference>
<dbReference type="Pfam" id="PF02803">
    <property type="entry name" value="Thiolase_C"/>
    <property type="match status" value="1"/>
</dbReference>
<dbReference type="InterPro" id="IPR002155">
    <property type="entry name" value="Thiolase"/>
</dbReference>
<dbReference type="EMBL" id="VLKH01000001">
    <property type="protein sequence ID" value="TWH83666.1"/>
    <property type="molecule type" value="Genomic_DNA"/>
</dbReference>
<dbReference type="AlphaFoldDB" id="A0A562JKC7"/>
<evidence type="ECO:0000256" key="3">
    <source>
        <dbReference type="ARBA" id="ARBA00022679"/>
    </source>
</evidence>
<dbReference type="InterPro" id="IPR020610">
    <property type="entry name" value="Thiolase_AS"/>
</dbReference>
<dbReference type="PIRSF" id="PIRSF000429">
    <property type="entry name" value="Ac-CoA_Ac_transf"/>
    <property type="match status" value="1"/>
</dbReference>
<evidence type="ECO:0000256" key="6">
    <source>
        <dbReference type="PIRSR" id="PIRSR000429-1"/>
    </source>
</evidence>
<name>A0A562JKC7_9FIRM</name>
<dbReference type="InterPro" id="IPR020617">
    <property type="entry name" value="Thiolase_C"/>
</dbReference>
<dbReference type="InterPro" id="IPR020615">
    <property type="entry name" value="Thiolase_acyl_enz_int_AS"/>
</dbReference>
<dbReference type="GO" id="GO:0005737">
    <property type="term" value="C:cytoplasm"/>
    <property type="evidence" value="ECO:0007669"/>
    <property type="project" value="UniProtKB-ARBA"/>
</dbReference>
<evidence type="ECO:0000256" key="1">
    <source>
        <dbReference type="ARBA" id="ARBA00005189"/>
    </source>
</evidence>
<keyword evidence="11" id="KW-1185">Reference proteome</keyword>
<reference evidence="10 11" key="1">
    <citation type="submission" date="2019-07" db="EMBL/GenBank/DDBJ databases">
        <title>Genomic Encyclopedia of Type Strains, Phase I: the one thousand microbial genomes (KMG-I) project.</title>
        <authorList>
            <person name="Kyrpides N."/>
        </authorList>
    </citation>
    <scope>NUCLEOTIDE SEQUENCE [LARGE SCALE GENOMIC DNA]</scope>
    <source>
        <strain evidence="10 11">DSM 13558</strain>
    </source>
</reference>
<comment type="pathway">
    <text evidence="1">Lipid metabolism.</text>
</comment>
<keyword evidence="4 7" id="KW-0012">Acyltransferase</keyword>
<feature type="domain" description="Thiolase C-terminal" evidence="9">
    <location>
        <begin position="261"/>
        <end position="381"/>
    </location>
</feature>
<evidence type="ECO:0000256" key="2">
    <source>
        <dbReference type="ARBA" id="ARBA00010982"/>
    </source>
</evidence>
<evidence type="ECO:0000313" key="10">
    <source>
        <dbReference type="EMBL" id="TWH83666.1"/>
    </source>
</evidence>
<dbReference type="PANTHER" id="PTHR43853">
    <property type="entry name" value="3-KETOACYL-COA THIOLASE, PEROXISOMAL"/>
    <property type="match status" value="1"/>
</dbReference>
<dbReference type="OrthoDB" id="56116at2"/>
<evidence type="ECO:0000256" key="7">
    <source>
        <dbReference type="RuleBase" id="RU003557"/>
    </source>
</evidence>
<dbReference type="PANTHER" id="PTHR43853:SF21">
    <property type="entry name" value="STEROID 3-KETOACYL-COA THIOLASE"/>
    <property type="match status" value="1"/>
</dbReference>
<dbReference type="EC" id="2.3.1.16" evidence="5"/>
<dbReference type="RefSeq" id="WP_145078935.1">
    <property type="nucleotide sequence ID" value="NZ_VLKH01000001.1"/>
</dbReference>
<feature type="active site" description="Proton acceptor" evidence="6">
    <location>
        <position position="369"/>
    </location>
</feature>
<dbReference type="GO" id="GO:0010124">
    <property type="term" value="P:phenylacetate catabolic process"/>
    <property type="evidence" value="ECO:0007669"/>
    <property type="project" value="TreeGrafter"/>
</dbReference>
<accession>A0A562JKC7</accession>
<organism evidence="10 11">
    <name type="scientific">Sedimentibacter saalensis</name>
    <dbReference type="NCBI Taxonomy" id="130788"/>
    <lineage>
        <taxon>Bacteria</taxon>
        <taxon>Bacillati</taxon>
        <taxon>Bacillota</taxon>
        <taxon>Tissierellia</taxon>
        <taxon>Sedimentibacter</taxon>
    </lineage>
</organism>
<dbReference type="Gene3D" id="3.40.47.10">
    <property type="match status" value="1"/>
</dbReference>
<evidence type="ECO:0000259" key="8">
    <source>
        <dbReference type="Pfam" id="PF00108"/>
    </source>
</evidence>
<dbReference type="PROSITE" id="PS00099">
    <property type="entry name" value="THIOLASE_3"/>
    <property type="match status" value="1"/>
</dbReference>
<evidence type="ECO:0000259" key="9">
    <source>
        <dbReference type="Pfam" id="PF02803"/>
    </source>
</evidence>
<feature type="domain" description="Thiolase N-terminal" evidence="8">
    <location>
        <begin position="4"/>
        <end position="253"/>
    </location>
</feature>
<dbReference type="InterPro" id="IPR020613">
    <property type="entry name" value="Thiolase_CS"/>
</dbReference>
<evidence type="ECO:0000256" key="4">
    <source>
        <dbReference type="ARBA" id="ARBA00023315"/>
    </source>
</evidence>
<dbReference type="InterPro" id="IPR020616">
    <property type="entry name" value="Thiolase_N"/>
</dbReference>
<feature type="active site" description="Proton acceptor" evidence="6">
    <location>
        <position position="339"/>
    </location>
</feature>
<sequence length="385" mass="40864">MENCVIVAYGRSAIGKAGRGSLANVNPIDFGAEVLKGVIERVPQLKADDIDDVIVGCAIPEGKMGLNPGRNLVIRAGLPAEVPGQTVNRFCASGIQSVVTGASMIMSGLQDVVVAGGVESMSCPVLSESPEFLNPWLLDKTDTYMPMGITAENVAKKYGITRERMEQMSVESHSKASTAVEHGLFDNEIIPVNGFDKEGNPTVFKRDECYRKGTNMEDLAKLKTCFKEDGLVTAATSSQRSDGAAFVVLMSEKKAKSLGIKPIARFMTFSVEGLDPAYMGLGPIYAIEEAIKKTNLSLDDIDVIELNEAFASQAIATIDELGLDRRKVNPRGGALALGHPLGATGAILLGKAINYLQAVKGRYGLVSMCIGGGMGAACIIEVVEE</sequence>
<dbReference type="PROSITE" id="PS00098">
    <property type="entry name" value="THIOLASE_1"/>
    <property type="match status" value="1"/>
</dbReference>
<feature type="active site" description="Acyl-thioester intermediate" evidence="6">
    <location>
        <position position="91"/>
    </location>
</feature>
<dbReference type="FunFam" id="3.40.47.10:FF:000010">
    <property type="entry name" value="Acetyl-CoA acetyltransferase (Thiolase)"/>
    <property type="match status" value="1"/>
</dbReference>
<dbReference type="SUPFAM" id="SSF53901">
    <property type="entry name" value="Thiolase-like"/>
    <property type="match status" value="2"/>
</dbReference>
<dbReference type="InterPro" id="IPR016039">
    <property type="entry name" value="Thiolase-like"/>
</dbReference>
<comment type="caution">
    <text evidence="10">The sequence shown here is derived from an EMBL/GenBank/DDBJ whole genome shotgun (WGS) entry which is preliminary data.</text>
</comment>
<gene>
    <name evidence="10" type="ORF">LY60_00278</name>
</gene>